<dbReference type="Proteomes" id="UP000004200">
    <property type="component" value="Unassembled WGS sequence"/>
</dbReference>
<sequence>MDSLFITTGYAGSGWDLALFACSLDAYEGVDADQLSSWRDQMAARSSCGQALELRSEIDPDASMLEVLDQWLSRQDYSRPLILADERDFWLLDVWAARCPQARFLLFYTAPETALIQALLRGDQPDDFLSGWRMAARHLIGFQRRYRRRALLLDADSARLDPQGMVEAVRGLGLELSLFDRESSAPSVELPLERMLVRRWLDMQPDLPLLQAELEAHALPLADRPPQPDPDPSQLVEHYLRERAQRSAERDVQERLIAEKEEGLAQARERLSTLEADYKDSKEENELLLLQLHQVQEELESQFLSAKEQEASLIQARDEQARRVAERDSELSQARGRLSMLEADHKDIKEENELLLLQLHQVQEELEQYFLKYQALVPESSDPTGSSPPERSAVMPPRAATRRSVRRPRPPALKFRGLFAKNRKERKRLERYIAIIKESRLFDEEWYLRQYPDVAEAGFDPVEHYVCHGVADRRNPSSWFDTHFYMTRHPDVAGSIMNPLVHYHRFGQAENRQTRPGWNG</sequence>
<evidence type="ECO:0000256" key="1">
    <source>
        <dbReference type="SAM" id="Coils"/>
    </source>
</evidence>
<organism evidence="3 4">
    <name type="scientific">Thiorhodococcus drewsii AZ1</name>
    <dbReference type="NCBI Taxonomy" id="765913"/>
    <lineage>
        <taxon>Bacteria</taxon>
        <taxon>Pseudomonadati</taxon>
        <taxon>Pseudomonadota</taxon>
        <taxon>Gammaproteobacteria</taxon>
        <taxon>Chromatiales</taxon>
        <taxon>Chromatiaceae</taxon>
        <taxon>Thiorhodococcus</taxon>
    </lineage>
</organism>
<dbReference type="EMBL" id="AFWT01000035">
    <property type="protein sequence ID" value="EGV28529.1"/>
    <property type="molecule type" value="Genomic_DNA"/>
</dbReference>
<dbReference type="PATRIC" id="fig|765913.3.peg.3745"/>
<keyword evidence="1" id="KW-0175">Coiled coil</keyword>
<feature type="coiled-coil region" evidence="1">
    <location>
        <begin position="250"/>
        <end position="298"/>
    </location>
</feature>
<dbReference type="eggNOG" id="COG1215">
    <property type="taxonomic scope" value="Bacteria"/>
</dbReference>
<comment type="caution">
    <text evidence="3">The sequence shown here is derived from an EMBL/GenBank/DDBJ whole genome shotgun (WGS) entry which is preliminary data.</text>
</comment>
<accession>G2E5W6</accession>
<reference evidence="3 4" key="1">
    <citation type="submission" date="2011-06" db="EMBL/GenBank/DDBJ databases">
        <title>The draft genome of Thiorhodococcus drewsii AZ1.</title>
        <authorList>
            <consortium name="US DOE Joint Genome Institute (JGI-PGF)"/>
            <person name="Lucas S."/>
            <person name="Han J."/>
            <person name="Lapidus A."/>
            <person name="Cheng J.-F."/>
            <person name="Goodwin L."/>
            <person name="Pitluck S."/>
            <person name="Peters L."/>
            <person name="Land M.L."/>
            <person name="Hauser L."/>
            <person name="Vogl K."/>
            <person name="Liu Z."/>
            <person name="Imhoff J."/>
            <person name="Thiel V."/>
            <person name="Frigaard N.-U."/>
            <person name="Bryant D.A."/>
            <person name="Woyke T.J."/>
        </authorList>
    </citation>
    <scope>NUCLEOTIDE SEQUENCE [LARGE SCALE GENOMIC DNA]</scope>
    <source>
        <strain evidence="3 4">AZ1</strain>
    </source>
</reference>
<name>G2E5W6_9GAMM</name>
<feature type="coiled-coil region" evidence="1">
    <location>
        <begin position="331"/>
        <end position="365"/>
    </location>
</feature>
<dbReference type="eggNOG" id="COG0172">
    <property type="taxonomic scope" value="Bacteria"/>
</dbReference>
<evidence type="ECO:0000256" key="2">
    <source>
        <dbReference type="SAM" id="MobiDB-lite"/>
    </source>
</evidence>
<dbReference type="RefSeq" id="WP_007042392.1">
    <property type="nucleotide sequence ID" value="NZ_AFWT01000035.1"/>
</dbReference>
<dbReference type="AlphaFoldDB" id="G2E5W6"/>
<keyword evidence="4" id="KW-1185">Reference proteome</keyword>
<proteinExistence type="predicted"/>
<gene>
    <name evidence="3" type="ORF">ThidrDRAFT_3679</name>
</gene>
<evidence type="ECO:0000313" key="3">
    <source>
        <dbReference type="EMBL" id="EGV28529.1"/>
    </source>
</evidence>
<dbReference type="OrthoDB" id="7068720at2"/>
<protein>
    <submittedName>
        <fullName evidence="3">Uncharacterized protein</fullName>
    </submittedName>
</protein>
<evidence type="ECO:0000313" key="4">
    <source>
        <dbReference type="Proteomes" id="UP000004200"/>
    </source>
</evidence>
<dbReference type="STRING" id="765913.ThidrDRAFT_3679"/>
<feature type="region of interest" description="Disordered" evidence="2">
    <location>
        <begin position="379"/>
        <end position="407"/>
    </location>
</feature>